<dbReference type="InterPro" id="IPR037066">
    <property type="entry name" value="Plug_dom_sf"/>
</dbReference>
<evidence type="ECO:0000256" key="6">
    <source>
        <dbReference type="ARBA" id="ARBA00023136"/>
    </source>
</evidence>
<evidence type="ECO:0000256" key="3">
    <source>
        <dbReference type="ARBA" id="ARBA00022452"/>
    </source>
</evidence>
<evidence type="ECO:0000259" key="12">
    <source>
        <dbReference type="Pfam" id="PF07715"/>
    </source>
</evidence>
<evidence type="ECO:0000313" key="13">
    <source>
        <dbReference type="EMBL" id="AIR91105.1"/>
    </source>
</evidence>
<keyword evidence="3 8" id="KW-1134">Transmembrane beta strand</keyword>
<keyword evidence="2 8" id="KW-0813">Transport</keyword>
<dbReference type="Gene3D" id="2.40.170.20">
    <property type="entry name" value="TonB-dependent receptor, beta-barrel domain"/>
    <property type="match status" value="1"/>
</dbReference>
<evidence type="ECO:0000256" key="1">
    <source>
        <dbReference type="ARBA" id="ARBA00004571"/>
    </source>
</evidence>
<dbReference type="InterPro" id="IPR039426">
    <property type="entry name" value="TonB-dep_rcpt-like"/>
</dbReference>
<dbReference type="InterPro" id="IPR000531">
    <property type="entry name" value="Beta-barrel_TonB"/>
</dbReference>
<evidence type="ECO:0000256" key="5">
    <source>
        <dbReference type="ARBA" id="ARBA00023077"/>
    </source>
</evidence>
<evidence type="ECO:0000256" key="2">
    <source>
        <dbReference type="ARBA" id="ARBA00022448"/>
    </source>
</evidence>
<proteinExistence type="inferred from homology"/>
<evidence type="ECO:0000256" key="8">
    <source>
        <dbReference type="PROSITE-ProRule" id="PRU01360"/>
    </source>
</evidence>
<dbReference type="Proteomes" id="UP000029493">
    <property type="component" value="Chromosome"/>
</dbReference>
<feature type="chain" id="PRO_5001851147" evidence="10">
    <location>
        <begin position="26"/>
        <end position="829"/>
    </location>
</feature>
<dbReference type="PANTHER" id="PTHR47234">
    <property type="match status" value="1"/>
</dbReference>
<comment type="similarity">
    <text evidence="8 9">Belongs to the TonB-dependent receptor family.</text>
</comment>
<dbReference type="Pfam" id="PF07715">
    <property type="entry name" value="Plug"/>
    <property type="match status" value="1"/>
</dbReference>
<keyword evidence="10" id="KW-0732">Signal</keyword>
<reference evidence="13 14" key="1">
    <citation type="submission" date="2014-09" db="EMBL/GenBank/DDBJ databases">
        <authorList>
            <person name="Chan K.-G."/>
        </authorList>
    </citation>
    <scope>NUCLEOTIDE SEQUENCE [LARGE SCALE GENOMIC DNA]</scope>
    <source>
        <strain evidence="13 14">ND07</strain>
    </source>
</reference>
<comment type="subcellular location">
    <subcellularLocation>
        <location evidence="1 8">Cell outer membrane</location>
        <topology evidence="1 8">Multi-pass membrane protein</topology>
    </subcellularLocation>
</comment>
<dbReference type="eggNOG" id="COG4771">
    <property type="taxonomic scope" value="Bacteria"/>
</dbReference>
<evidence type="ECO:0000256" key="7">
    <source>
        <dbReference type="ARBA" id="ARBA00023237"/>
    </source>
</evidence>
<keyword evidence="4 8" id="KW-0812">Transmembrane</keyword>
<dbReference type="Pfam" id="PF00593">
    <property type="entry name" value="TonB_dep_Rec_b-barrel"/>
    <property type="match status" value="1"/>
</dbReference>
<evidence type="ECO:0000259" key="11">
    <source>
        <dbReference type="Pfam" id="PF00593"/>
    </source>
</evidence>
<feature type="domain" description="TonB-dependent receptor plug" evidence="12">
    <location>
        <begin position="51"/>
        <end position="171"/>
    </location>
</feature>
<name>A0A089WP88_9PSED</name>
<protein>
    <submittedName>
        <fullName evidence="13">Ligand-gated channel</fullName>
    </submittedName>
</protein>
<dbReference type="STRING" id="157783.LK03_18340"/>
<dbReference type="PROSITE" id="PS52016">
    <property type="entry name" value="TONB_DEPENDENT_REC_3"/>
    <property type="match status" value="1"/>
</dbReference>
<dbReference type="KEGG" id="psw:LK03_18340"/>
<keyword evidence="7 8" id="KW-0998">Cell outer membrane</keyword>
<evidence type="ECO:0000256" key="10">
    <source>
        <dbReference type="SAM" id="SignalP"/>
    </source>
</evidence>
<dbReference type="AlphaFoldDB" id="A0A089WP88"/>
<dbReference type="InterPro" id="IPR036942">
    <property type="entry name" value="Beta-barrel_TonB_sf"/>
</dbReference>
<keyword evidence="14" id="KW-1185">Reference proteome</keyword>
<dbReference type="InterPro" id="IPR012910">
    <property type="entry name" value="Plug_dom"/>
</dbReference>
<accession>A0A089WP88</accession>
<sequence>MTHALRTPYLLGLPLACLLAPTANALPASDDARLETVTVISTGVRGNQRTVADSPAPIDVISSEQLLRSGRAELSEAISKLLPSFNFGTNTAGFQSGVRPLSNRGLSPAYTLVLVNGKRRHNGAVPASGSTDNSGANAVDIDMIPISAVDHIEVLKDSAAAQYGSDAVAGVINIILKNSAQGGHVESTYGQLYSGQGETLKLGGDKGFSLGDDGGFLHLFADARKRGTATWIDKADPSYRAYFEDERQAGWDRRAVKNGDPDLRAFNLGYNAELPLSDAFKLYSFATYGERRLEAYNNYRLPNSNASIPELFPDGYYPLNNIKDTDYQWLLGAKGNAGLWDWDLSTSYGRNKNQQSSDLTINPTYGPASPTSFDDLATLQFDQWVNNFDVTRAFDGLFGLGVPTRVSAGLEHRWERFRTFAGDPLAYSVGPYTYPATLPDGRPNPLYALANGQTAVGAQAALTIRPEDEADVKRNNYAGYLDLGLDLSPVWYLGAAARLEHYDDDSGNTASFKLNSRYELSDSVAVRGTLGSGFRAPSLTQSGYTVSDNRTALDANGNVVPALRRTVAPGSAAALAFGGDTLDPEKSRNAGLGLTWQPARRTSVTLDAYLIDIDDRIVLTENLYDQQNGAGAVGDILASLGLARTTWINYYTNAFDTRTRGLDLVGDHTSEFGEWGDVRWTLGFNWNKTTVRGSRGTPQALSDAGINVVGHGREGDLVAASPKTKWVLGSQWLLGNFTGTLQTTRYGKVETWQQNPSQDRSFGAKWITDLDLSYLLLDSLTVSVGGTNLFNVRPDKNGVYNANGNQAGYGNPPFHPGGGFWYTKLAYDF</sequence>
<evidence type="ECO:0000256" key="9">
    <source>
        <dbReference type="RuleBase" id="RU003357"/>
    </source>
</evidence>
<feature type="signal peptide" evidence="10">
    <location>
        <begin position="1"/>
        <end position="25"/>
    </location>
</feature>
<dbReference type="Gene3D" id="2.170.130.10">
    <property type="entry name" value="TonB-dependent receptor, plug domain"/>
    <property type="match status" value="1"/>
</dbReference>
<keyword evidence="6 8" id="KW-0472">Membrane</keyword>
<dbReference type="SUPFAM" id="SSF56935">
    <property type="entry name" value="Porins"/>
    <property type="match status" value="1"/>
</dbReference>
<dbReference type="GO" id="GO:0009279">
    <property type="term" value="C:cell outer membrane"/>
    <property type="evidence" value="ECO:0007669"/>
    <property type="project" value="UniProtKB-SubCell"/>
</dbReference>
<dbReference type="PANTHER" id="PTHR47234:SF3">
    <property type="entry name" value="SECRETIN_TONB SHORT N-TERMINAL DOMAIN-CONTAINING PROTEIN"/>
    <property type="match status" value="1"/>
</dbReference>
<dbReference type="OrthoDB" id="9805434at2"/>
<organism evidence="13 14">
    <name type="scientific">Pseudomonas cremoricolorata</name>
    <dbReference type="NCBI Taxonomy" id="157783"/>
    <lineage>
        <taxon>Bacteria</taxon>
        <taxon>Pseudomonadati</taxon>
        <taxon>Pseudomonadota</taxon>
        <taxon>Gammaproteobacteria</taxon>
        <taxon>Pseudomonadales</taxon>
        <taxon>Pseudomonadaceae</taxon>
        <taxon>Pseudomonas</taxon>
    </lineage>
</organism>
<feature type="domain" description="TonB-dependent receptor-like beta-barrel" evidence="11">
    <location>
        <begin position="314"/>
        <end position="789"/>
    </location>
</feature>
<dbReference type="EMBL" id="CP009455">
    <property type="protein sequence ID" value="AIR91105.1"/>
    <property type="molecule type" value="Genomic_DNA"/>
</dbReference>
<dbReference type="RefSeq" id="WP_038413796.1">
    <property type="nucleotide sequence ID" value="NZ_CP009455.1"/>
</dbReference>
<evidence type="ECO:0000256" key="4">
    <source>
        <dbReference type="ARBA" id="ARBA00022692"/>
    </source>
</evidence>
<dbReference type="CDD" id="cd01347">
    <property type="entry name" value="ligand_gated_channel"/>
    <property type="match status" value="1"/>
</dbReference>
<evidence type="ECO:0000313" key="14">
    <source>
        <dbReference type="Proteomes" id="UP000029493"/>
    </source>
</evidence>
<gene>
    <name evidence="13" type="ORF">LK03_18340</name>
</gene>
<keyword evidence="5 9" id="KW-0798">TonB box</keyword>